<sequence>MEVVMLSKQFANGPCVSRQLEISGLHQDSLQDQLRKLLGHGFNLMLFCSGGQYGGRYCHVQIHHDKSGIELELHGVFDERFVHEACLAIEEIKKQVRLAIGPLRGIPAPARRKVHTAHY</sequence>
<comment type="caution">
    <text evidence="1">The sequence shown here is derived from an EMBL/GenBank/DDBJ whole genome shotgun (WGS) entry which is preliminary data.</text>
</comment>
<name>A0A7Z1K5N9_9PSED</name>
<gene>
    <name evidence="1" type="ORF">DM05_1933</name>
</gene>
<organism evidence="1 2">
    <name type="scientific">Pseudomonas poae</name>
    <dbReference type="NCBI Taxonomy" id="200451"/>
    <lineage>
        <taxon>Bacteria</taxon>
        <taxon>Pseudomonadati</taxon>
        <taxon>Pseudomonadota</taxon>
        <taxon>Gammaproteobacteria</taxon>
        <taxon>Pseudomonadales</taxon>
        <taxon>Pseudomonadaceae</taxon>
        <taxon>Pseudomonas</taxon>
    </lineage>
</organism>
<dbReference type="AlphaFoldDB" id="A0A7Z1K5N9"/>
<reference evidence="1 2" key="2">
    <citation type="submission" date="2017-10" db="EMBL/GenBank/DDBJ databases">
        <title>Bacterial endophytes that colonize and modify switchgrass growth.</title>
        <authorList>
            <person name="Debolt S."/>
        </authorList>
    </citation>
    <scope>NUCLEOTIDE SEQUENCE [LARGE SCALE GENOMIC DNA]</scope>
    <source>
        <strain evidence="1 2">A2-S9</strain>
    </source>
</reference>
<proteinExistence type="predicted"/>
<dbReference type="Proteomes" id="UP000221580">
    <property type="component" value="Unassembled WGS sequence"/>
</dbReference>
<protein>
    <submittedName>
        <fullName evidence="1">Uncharacterized protein</fullName>
    </submittedName>
</protein>
<reference evidence="1 2" key="1">
    <citation type="submission" date="2017-09" db="EMBL/GenBank/DDBJ databases">
        <authorList>
            <person name="DeBolt S."/>
            <person name="Huntemann M."/>
            <person name="Clum A."/>
            <person name="Pillay M."/>
            <person name="Palaniappan K."/>
            <person name="Varghese N."/>
            <person name="Mikhailova N."/>
            <person name="Stamatis D."/>
            <person name="Reddy T."/>
            <person name="Daum C."/>
            <person name="Shapiro N."/>
            <person name="Ivanova N."/>
            <person name="Kyrpides N."/>
            <person name="Woyke T."/>
        </authorList>
    </citation>
    <scope>NUCLEOTIDE SEQUENCE [LARGE SCALE GENOMIC DNA]</scope>
    <source>
        <strain evidence="1 2">A2-S9</strain>
    </source>
</reference>
<evidence type="ECO:0000313" key="1">
    <source>
        <dbReference type="EMBL" id="PFG71574.1"/>
    </source>
</evidence>
<dbReference type="EMBL" id="PDJN01000001">
    <property type="protein sequence ID" value="PFG71574.1"/>
    <property type="molecule type" value="Genomic_DNA"/>
</dbReference>
<accession>A0A7Z1K5N9</accession>
<evidence type="ECO:0000313" key="2">
    <source>
        <dbReference type="Proteomes" id="UP000221580"/>
    </source>
</evidence>